<sequence length="651" mass="73911">MDRLLRSKNKCLIEQLHHQQACMHMSLEKLRGVEDEGQNAKLYTIRAKPTDHTENMAQDQMLQNVNDGDFIQQQYSSTPISCGTRQAQAPYNCTIHINQLPEANCVVQSGDHEEGIQLKQTRSCIVNSPVKVQYVKPTVDRSIQTDQAKLQTVETCTTTDLPVTPDVKNNAANGDSLRINVLKKRYDALRKYYQDGIEDQPCLQRPSHTHTPPRVSCGELHDYFYTNYPSRYFRDLSNVSPTLQRTNGKSWFEARGRTPMYKSGGMRYPSSSSRPSPYDAAKQQHLSQNLRGLDLSHLRQKKGSDNKGYGVRHQDCMGHAMKDRRDKVQPFQLYAPWLDLRKDKDSELWTDDSSQRDLLQGGVESSDDGNVRRAVKPVTTNSPIDGGSGRKAIGKVIFLGSTAVDRKTEPPKPPPSASSVDEDDSKFLDYLETLELFRRQYPNECMSPMRPSWLGSFHRFNVNERSADSQEQGYVGCNPGTDIPDHQLHVLAGVFDYKLNGRLFPEAVHTDRENRSICPTCKSPERVPTSTNPTYTRISVSRSALAPPYRLQHRTKQAFMLKGSLALSQHCLAGHQYTGEITRPETSTVDLRTEMNKDKLATQVLPPDGTRTTTQELLTRSHKIRQSFNRILMDSRHRPADMKHQRPLPLF</sequence>
<reference evidence="3" key="1">
    <citation type="submission" date="2025-08" db="UniProtKB">
        <authorList>
            <consortium name="RefSeq"/>
        </authorList>
    </citation>
    <scope>IDENTIFICATION</scope>
</reference>
<evidence type="ECO:0000313" key="2">
    <source>
        <dbReference type="Proteomes" id="UP000695022"/>
    </source>
</evidence>
<feature type="region of interest" description="Disordered" evidence="1">
    <location>
        <begin position="403"/>
        <end position="424"/>
    </location>
</feature>
<dbReference type="PANTHER" id="PTHR34831">
    <property type="entry name" value="MIGRATION AND INVASION-INHIBITORY PROTEIN"/>
    <property type="match status" value="1"/>
</dbReference>
<dbReference type="RefSeq" id="XP_014665499.1">
    <property type="nucleotide sequence ID" value="XM_014810013.1"/>
</dbReference>
<feature type="region of interest" description="Disordered" evidence="1">
    <location>
        <begin position="350"/>
        <end position="370"/>
    </location>
</feature>
<dbReference type="Pfam" id="PF15734">
    <property type="entry name" value="MIIP"/>
    <property type="match status" value="1"/>
</dbReference>
<protein>
    <submittedName>
        <fullName evidence="3">Uncharacterized protein LOC106807616 isoform X1</fullName>
    </submittedName>
</protein>
<accession>A0ABM1DZX8</accession>
<dbReference type="GeneID" id="106807616"/>
<proteinExistence type="predicted"/>
<dbReference type="InterPro" id="IPR031466">
    <property type="entry name" value="MIIP"/>
</dbReference>
<evidence type="ECO:0000313" key="3">
    <source>
        <dbReference type="RefSeq" id="XP_014665499.1"/>
    </source>
</evidence>
<dbReference type="Proteomes" id="UP000695022">
    <property type="component" value="Unplaced"/>
</dbReference>
<evidence type="ECO:0000256" key="1">
    <source>
        <dbReference type="SAM" id="MobiDB-lite"/>
    </source>
</evidence>
<name>A0ABM1DZX8_PRICU</name>
<keyword evidence="2" id="KW-1185">Reference proteome</keyword>
<organism evidence="2 3">
    <name type="scientific">Priapulus caudatus</name>
    <name type="common">Priapulid worm</name>
    <dbReference type="NCBI Taxonomy" id="37621"/>
    <lineage>
        <taxon>Eukaryota</taxon>
        <taxon>Metazoa</taxon>
        <taxon>Ecdysozoa</taxon>
        <taxon>Scalidophora</taxon>
        <taxon>Priapulida</taxon>
        <taxon>Priapulimorpha</taxon>
        <taxon>Priapulimorphida</taxon>
        <taxon>Priapulidae</taxon>
        <taxon>Priapulus</taxon>
    </lineage>
</organism>
<dbReference type="PANTHER" id="PTHR34831:SF1">
    <property type="entry name" value="MIGRATION AND INVASION-INHIBITORY PROTEIN"/>
    <property type="match status" value="1"/>
</dbReference>
<gene>
    <name evidence="3" type="primary">LOC106807616</name>
</gene>